<dbReference type="GO" id="GO:0016757">
    <property type="term" value="F:glycosyltransferase activity"/>
    <property type="evidence" value="ECO:0007669"/>
    <property type="project" value="InterPro"/>
</dbReference>
<evidence type="ECO:0000313" key="3">
    <source>
        <dbReference type="EMBL" id="ESS72451.1"/>
    </source>
</evidence>
<keyword evidence="3" id="KW-0808">Transferase</keyword>
<dbReference type="eggNOG" id="COG0438">
    <property type="taxonomic scope" value="Bacteria"/>
</dbReference>
<name>V5DYQ9_9GAMM</name>
<feature type="domain" description="Glycosyl transferase family 1" evidence="1">
    <location>
        <begin position="212"/>
        <end position="373"/>
    </location>
</feature>
<evidence type="ECO:0000259" key="2">
    <source>
        <dbReference type="Pfam" id="PF13579"/>
    </source>
</evidence>
<reference evidence="3 4" key="1">
    <citation type="journal article" date="2013" name="Genome Announc.">
        <title>Draft Genome Sequence of the Methanotrophic Gammaproteobacterium Methyloglobulus morosus DSM 22980 Strain KoM1.</title>
        <authorList>
            <person name="Poehlein A."/>
            <person name="Deutzmann J.S."/>
            <person name="Daniel R."/>
            <person name="Simeonova D.D."/>
        </authorList>
    </citation>
    <scope>NUCLEOTIDE SEQUENCE [LARGE SCALE GENOMIC DNA]</scope>
    <source>
        <strain evidence="3 4">KoM1</strain>
    </source>
</reference>
<dbReference type="EMBL" id="AYLO01000055">
    <property type="protein sequence ID" value="ESS72451.1"/>
    <property type="molecule type" value="Genomic_DNA"/>
</dbReference>
<dbReference type="STRING" id="1116472.MGMO_57c00310"/>
<dbReference type="Pfam" id="PF13579">
    <property type="entry name" value="Glyco_trans_4_4"/>
    <property type="match status" value="1"/>
</dbReference>
<dbReference type="InterPro" id="IPR050194">
    <property type="entry name" value="Glycosyltransferase_grp1"/>
</dbReference>
<protein>
    <submittedName>
        <fullName evidence="3">Glycosyl transferase, group 1</fullName>
    </submittedName>
</protein>
<proteinExistence type="predicted"/>
<dbReference type="AlphaFoldDB" id="V5DYQ9"/>
<dbReference type="SUPFAM" id="SSF53756">
    <property type="entry name" value="UDP-Glycosyltransferase/glycogen phosphorylase"/>
    <property type="match status" value="1"/>
</dbReference>
<comment type="caution">
    <text evidence="3">The sequence shown here is derived from an EMBL/GenBank/DDBJ whole genome shotgun (WGS) entry which is preliminary data.</text>
</comment>
<keyword evidence="4" id="KW-1185">Reference proteome</keyword>
<dbReference type="Pfam" id="PF00534">
    <property type="entry name" value="Glycos_transf_1"/>
    <property type="match status" value="1"/>
</dbReference>
<dbReference type="InterPro" id="IPR001296">
    <property type="entry name" value="Glyco_trans_1"/>
</dbReference>
<dbReference type="InterPro" id="IPR028098">
    <property type="entry name" value="Glyco_trans_4-like_N"/>
</dbReference>
<dbReference type="PANTHER" id="PTHR45947">
    <property type="entry name" value="SULFOQUINOVOSYL TRANSFERASE SQD2"/>
    <property type="match status" value="1"/>
</dbReference>
<evidence type="ECO:0000259" key="1">
    <source>
        <dbReference type="Pfam" id="PF00534"/>
    </source>
</evidence>
<dbReference type="CDD" id="cd03794">
    <property type="entry name" value="GT4_WbuB-like"/>
    <property type="match status" value="1"/>
</dbReference>
<dbReference type="Proteomes" id="UP000017842">
    <property type="component" value="Unassembled WGS sequence"/>
</dbReference>
<feature type="domain" description="Glycosyltransferase subfamily 4-like N-terminal" evidence="2">
    <location>
        <begin position="29"/>
        <end position="193"/>
    </location>
</feature>
<dbReference type="PANTHER" id="PTHR45947:SF3">
    <property type="entry name" value="SULFOQUINOVOSYL TRANSFERASE SQD2"/>
    <property type="match status" value="1"/>
</dbReference>
<accession>V5DYQ9</accession>
<dbReference type="RefSeq" id="WP_023494550.1">
    <property type="nucleotide sequence ID" value="NZ_AYLO01000055.1"/>
</dbReference>
<organism evidence="3 4">
    <name type="scientific">Methyloglobulus morosus KoM1</name>
    <dbReference type="NCBI Taxonomy" id="1116472"/>
    <lineage>
        <taxon>Bacteria</taxon>
        <taxon>Pseudomonadati</taxon>
        <taxon>Pseudomonadota</taxon>
        <taxon>Gammaproteobacteria</taxon>
        <taxon>Methylococcales</taxon>
        <taxon>Methylococcaceae</taxon>
        <taxon>Methyloglobulus</taxon>
    </lineage>
</organism>
<gene>
    <name evidence="3" type="ORF">MGMO_57c00310</name>
</gene>
<evidence type="ECO:0000313" key="4">
    <source>
        <dbReference type="Proteomes" id="UP000017842"/>
    </source>
</evidence>
<dbReference type="OrthoDB" id="9815351at2"/>
<dbReference type="Gene3D" id="3.40.50.2000">
    <property type="entry name" value="Glycogen Phosphorylase B"/>
    <property type="match status" value="2"/>
</dbReference>
<sequence length="403" mass="45968">MDNIALTSGNKSSLKACMLAYTFYETDGRVMRYAETLAQQGLSVEAIVLRREIQPEEEIINGVKVIRIQRRIKNESGKLSYLARIVKFFFRSMIEITKRHLKEPYDLIHVHSVPDFEVFAAFVPKLKGAKIILDIHDIVPEFYAAKFKVAQDSMVFAALKFVEKLSATFADHVIIANDLWLEKITARSIAKEKCSSYINYPDLTVFNPSLKTARKDDKFIMIYPGTLNWHQGLDIAVNAFNLIKHKAENIELHIYGEGSAKEELRKQISDLKLQNQVFLNSPLPLREIASIMANADLGIVPKRNDSFGGDAFSTKIFEFMALGVPVVVADTRIDKYYFNESLVRFFNAGDFNDLARVMLEAYHNREKNDQLAFQALKFAQQHSWGTKQGDYLALVNRLVQVVK</sequence>